<dbReference type="EMBL" id="FNAI01000017">
    <property type="protein sequence ID" value="SDF40620.1"/>
    <property type="molecule type" value="Genomic_DNA"/>
</dbReference>
<organism evidence="1 2">
    <name type="scientific">Mucilaginibacter pineti</name>
    <dbReference type="NCBI Taxonomy" id="1391627"/>
    <lineage>
        <taxon>Bacteria</taxon>
        <taxon>Pseudomonadati</taxon>
        <taxon>Bacteroidota</taxon>
        <taxon>Sphingobacteriia</taxon>
        <taxon>Sphingobacteriales</taxon>
        <taxon>Sphingobacteriaceae</taxon>
        <taxon>Mucilaginibacter</taxon>
    </lineage>
</organism>
<name>A0A1G7KUL1_9SPHI</name>
<dbReference type="AlphaFoldDB" id="A0A1G7KUL1"/>
<reference evidence="1 2" key="1">
    <citation type="submission" date="2016-10" db="EMBL/GenBank/DDBJ databases">
        <authorList>
            <person name="de Groot N.N."/>
        </authorList>
    </citation>
    <scope>NUCLEOTIDE SEQUENCE [LARGE SCALE GENOMIC DNA]</scope>
    <source>
        <strain evidence="1 2">47C3B</strain>
    </source>
</reference>
<evidence type="ECO:0000313" key="1">
    <source>
        <dbReference type="EMBL" id="SDF40620.1"/>
    </source>
</evidence>
<proteinExistence type="predicted"/>
<dbReference type="STRING" id="1391627.SAMN05216464_11782"/>
<gene>
    <name evidence="1" type="ORF">SAMN05216464_11782</name>
</gene>
<protein>
    <submittedName>
        <fullName evidence="1">Uncharacterized protein</fullName>
    </submittedName>
</protein>
<keyword evidence="2" id="KW-1185">Reference proteome</keyword>
<dbReference type="Proteomes" id="UP000199072">
    <property type="component" value="Unassembled WGS sequence"/>
</dbReference>
<dbReference type="OrthoDB" id="359260at2"/>
<dbReference type="RefSeq" id="WP_143014248.1">
    <property type="nucleotide sequence ID" value="NZ_FNAI01000017.1"/>
</dbReference>
<accession>A0A1G7KUL1</accession>
<evidence type="ECO:0000313" key="2">
    <source>
        <dbReference type="Proteomes" id="UP000199072"/>
    </source>
</evidence>
<sequence>MLPDLEQLKATYKNLPDDKLTRLAVNEAASLRPEALELVKAEIKSRGLDTEITKAMDVQSIDVSDSRFESYLSLIRSQACPVCTSKAQPLNAALSGTVMSFILLTQYKKKLLIACPTCLHTANQDATVKTALLGWWGFPWGLIRTPQALVRNIKTAKKIKAGDATTELITFVKNNIVVIDTIKNNGQSLQFMLSGLNKR</sequence>